<evidence type="ECO:0000256" key="2">
    <source>
        <dbReference type="SAM" id="SignalP"/>
    </source>
</evidence>
<feature type="non-terminal residue" evidence="3">
    <location>
        <position position="1"/>
    </location>
</feature>
<keyword evidence="2" id="KW-0732">Signal</keyword>
<gene>
    <name evidence="3" type="ORF">Taro_031715</name>
</gene>
<sequence>RVLNAPVVGVVFWLPPLGSTSACVPRVTHGVEFTDVRNGKATPLSVAIRAGEALLGQGELLRGSFERLEVLEMCGACSRREDVAWSGGNAERSSVIAFFEEVVVLPVEACPGVGTDVVVIDFGPFVGGGFGYGALMGINIQGRHSDPYRNGATRRDRVASDRADASFGVAMCTAVATPAERQTHKMIHLGADHKPQTHHTGEGSMEKLSKLPRKHEELPIHPDREEHKQSLPFKKKRTHWGPF</sequence>
<name>A0A843VSR7_COLES</name>
<feature type="chain" id="PRO_5032297454" evidence="2">
    <location>
        <begin position="23"/>
        <end position="243"/>
    </location>
</feature>
<organism evidence="3 4">
    <name type="scientific">Colocasia esculenta</name>
    <name type="common">Wild taro</name>
    <name type="synonym">Arum esculentum</name>
    <dbReference type="NCBI Taxonomy" id="4460"/>
    <lineage>
        <taxon>Eukaryota</taxon>
        <taxon>Viridiplantae</taxon>
        <taxon>Streptophyta</taxon>
        <taxon>Embryophyta</taxon>
        <taxon>Tracheophyta</taxon>
        <taxon>Spermatophyta</taxon>
        <taxon>Magnoliopsida</taxon>
        <taxon>Liliopsida</taxon>
        <taxon>Araceae</taxon>
        <taxon>Aroideae</taxon>
        <taxon>Colocasieae</taxon>
        <taxon>Colocasia</taxon>
    </lineage>
</organism>
<dbReference type="Proteomes" id="UP000652761">
    <property type="component" value="Unassembled WGS sequence"/>
</dbReference>
<proteinExistence type="predicted"/>
<accession>A0A843VSR7</accession>
<feature type="compositionally biased region" description="Basic and acidic residues" evidence="1">
    <location>
        <begin position="193"/>
        <end position="229"/>
    </location>
</feature>
<evidence type="ECO:0000256" key="1">
    <source>
        <dbReference type="SAM" id="MobiDB-lite"/>
    </source>
</evidence>
<reference evidence="3" key="1">
    <citation type="submission" date="2017-07" db="EMBL/GenBank/DDBJ databases">
        <title>Taro Niue Genome Assembly and Annotation.</title>
        <authorList>
            <person name="Atibalentja N."/>
            <person name="Keating K."/>
            <person name="Fields C.J."/>
        </authorList>
    </citation>
    <scope>NUCLEOTIDE SEQUENCE</scope>
    <source>
        <strain evidence="3">Niue_2</strain>
        <tissue evidence="3">Leaf</tissue>
    </source>
</reference>
<keyword evidence="4" id="KW-1185">Reference proteome</keyword>
<evidence type="ECO:0000313" key="3">
    <source>
        <dbReference type="EMBL" id="MQL98995.1"/>
    </source>
</evidence>
<dbReference type="AlphaFoldDB" id="A0A843VSR7"/>
<feature type="signal peptide" evidence="2">
    <location>
        <begin position="1"/>
        <end position="22"/>
    </location>
</feature>
<comment type="caution">
    <text evidence="3">The sequence shown here is derived from an EMBL/GenBank/DDBJ whole genome shotgun (WGS) entry which is preliminary data.</text>
</comment>
<feature type="compositionally biased region" description="Basic residues" evidence="1">
    <location>
        <begin position="233"/>
        <end position="243"/>
    </location>
</feature>
<evidence type="ECO:0000313" key="4">
    <source>
        <dbReference type="Proteomes" id="UP000652761"/>
    </source>
</evidence>
<feature type="region of interest" description="Disordered" evidence="1">
    <location>
        <begin position="193"/>
        <end position="243"/>
    </location>
</feature>
<dbReference type="EMBL" id="NMUH01002279">
    <property type="protein sequence ID" value="MQL98995.1"/>
    <property type="molecule type" value="Genomic_DNA"/>
</dbReference>
<feature type="non-terminal residue" evidence="3">
    <location>
        <position position="243"/>
    </location>
</feature>
<protein>
    <submittedName>
        <fullName evidence="3">Uncharacterized protein</fullName>
    </submittedName>
</protein>